<comment type="caution">
    <text evidence="2">The sequence shown here is derived from an EMBL/GenBank/DDBJ whole genome shotgun (WGS) entry which is preliminary data.</text>
</comment>
<name>A0AAD9A1Q9_9PEZI</name>
<gene>
    <name evidence="2" type="ORF">CCHR01_19878</name>
</gene>
<feature type="compositionally biased region" description="Low complexity" evidence="1">
    <location>
        <begin position="15"/>
        <end position="24"/>
    </location>
</feature>
<evidence type="ECO:0000313" key="3">
    <source>
        <dbReference type="Proteomes" id="UP001243330"/>
    </source>
</evidence>
<keyword evidence="3" id="KW-1185">Reference proteome</keyword>
<feature type="region of interest" description="Disordered" evidence="1">
    <location>
        <begin position="115"/>
        <end position="139"/>
    </location>
</feature>
<protein>
    <submittedName>
        <fullName evidence="2">Uncharacterized protein</fullName>
    </submittedName>
</protein>
<organism evidence="2 3">
    <name type="scientific">Colletotrichum chrysophilum</name>
    <dbReference type="NCBI Taxonomy" id="1836956"/>
    <lineage>
        <taxon>Eukaryota</taxon>
        <taxon>Fungi</taxon>
        <taxon>Dikarya</taxon>
        <taxon>Ascomycota</taxon>
        <taxon>Pezizomycotina</taxon>
        <taxon>Sordariomycetes</taxon>
        <taxon>Hypocreomycetidae</taxon>
        <taxon>Glomerellales</taxon>
        <taxon>Glomerellaceae</taxon>
        <taxon>Colletotrichum</taxon>
        <taxon>Colletotrichum gloeosporioides species complex</taxon>
    </lineage>
</organism>
<feature type="region of interest" description="Disordered" evidence="1">
    <location>
        <begin position="13"/>
        <end position="47"/>
    </location>
</feature>
<feature type="compositionally biased region" description="Polar residues" evidence="1">
    <location>
        <begin position="115"/>
        <end position="128"/>
    </location>
</feature>
<dbReference type="Proteomes" id="UP001243330">
    <property type="component" value="Unassembled WGS sequence"/>
</dbReference>
<sequence>MSESSCCFALPPEYQHQQHQQQIQHHQRRRNHHKSASPASSSPGIQPPAVAELHINTTTSSKAGFASFRPYPTIRTSSDSEPSFRTYRHRIYRYESVGRSAQLQLLGNATSRIVTSQGRRPTQNQRVTPTLPFHPAKKRTTDFLPRPALSLCLGPLRLYGVFTTDTPTSHTCGR</sequence>
<evidence type="ECO:0000256" key="1">
    <source>
        <dbReference type="SAM" id="MobiDB-lite"/>
    </source>
</evidence>
<evidence type="ECO:0000313" key="2">
    <source>
        <dbReference type="EMBL" id="KAK1837499.1"/>
    </source>
</evidence>
<dbReference type="AlphaFoldDB" id="A0AAD9A1Q9"/>
<dbReference type="EMBL" id="JAQOWY010001199">
    <property type="protein sequence ID" value="KAK1837499.1"/>
    <property type="molecule type" value="Genomic_DNA"/>
</dbReference>
<reference evidence="2" key="1">
    <citation type="submission" date="2023-01" db="EMBL/GenBank/DDBJ databases">
        <title>Colletotrichum chrysophilum M932 genome sequence.</title>
        <authorList>
            <person name="Baroncelli R."/>
        </authorList>
    </citation>
    <scope>NUCLEOTIDE SEQUENCE</scope>
    <source>
        <strain evidence="2">M932</strain>
    </source>
</reference>
<proteinExistence type="predicted"/>
<accession>A0AAD9A1Q9</accession>
<feature type="compositionally biased region" description="Basic residues" evidence="1">
    <location>
        <begin position="25"/>
        <end position="35"/>
    </location>
</feature>